<evidence type="ECO:0000313" key="1">
    <source>
        <dbReference type="EMBL" id="SMC80025.1"/>
    </source>
</evidence>
<dbReference type="EMBL" id="FWXZ01000006">
    <property type="protein sequence ID" value="SMC80025.1"/>
    <property type="molecule type" value="Genomic_DNA"/>
</dbReference>
<proteinExistence type="predicted"/>
<dbReference type="Proteomes" id="UP000192328">
    <property type="component" value="Unassembled WGS sequence"/>
</dbReference>
<name>A0AC61PNY4_9FIRM</name>
<sequence length="376" mass="39669">MKRYMKIIGLAALLALCLLLAGCHQSPDETNSPHFNTLPPEQVVTSTPEPQPAETQNLFGDDTGFLPDETETDKPAESGWNIPWGDDSGLETDTPDAEETYQPDYPDIETVTSAPVTEMPSAEPSPTPKSLQRGFTDSEDVREMQKKLKELGYYKGSADGDFGAGTEDAVIAFQKANGLTADGKAGPKTLEKLYGTSAVTAKSASSDSSASTSSSAGKISKDTYLDSGKKGKDVKALQNRLIELGWLSGSASGTYDEATEAAVIAFQKKAKLWADGKAGPKTIEALFSSKAPTGSASSGSTLELGSEGSEVKKLQKRLIDLGYLSGTADGKFGEMTETALKAFQEANGLEADGKAGTKTQNKLYSDEAVRASKSSD</sequence>
<reference evidence="1" key="1">
    <citation type="submission" date="2017-04" db="EMBL/GenBank/DDBJ databases">
        <authorList>
            <person name="Varghese N."/>
            <person name="Submissions S."/>
        </authorList>
    </citation>
    <scope>NUCLEOTIDE SEQUENCE</scope>
    <source>
        <strain evidence="1">WTE2008</strain>
    </source>
</reference>
<protein>
    <submittedName>
        <fullName evidence="1">Peptidoglycan-binding (PGRP) domain of peptidoglycan hydrolases-containing protein</fullName>
    </submittedName>
</protein>
<organism evidence="1 2">
    <name type="scientific">Aristaeella lactis</name>
    <dbReference type="NCBI Taxonomy" id="3046383"/>
    <lineage>
        <taxon>Bacteria</taxon>
        <taxon>Bacillati</taxon>
        <taxon>Bacillota</taxon>
        <taxon>Clostridia</taxon>
        <taxon>Eubacteriales</taxon>
        <taxon>Aristaeellaceae</taxon>
        <taxon>Aristaeella</taxon>
    </lineage>
</organism>
<evidence type="ECO:0000313" key="2">
    <source>
        <dbReference type="Proteomes" id="UP000192328"/>
    </source>
</evidence>
<comment type="caution">
    <text evidence="1">The sequence shown here is derived from an EMBL/GenBank/DDBJ whole genome shotgun (WGS) entry which is preliminary data.</text>
</comment>
<gene>
    <name evidence="1" type="ORF">SAMN06297397_2568</name>
</gene>
<keyword evidence="1" id="KW-0378">Hydrolase</keyword>
<keyword evidence="2" id="KW-1185">Reference proteome</keyword>
<accession>A0AC61PNY4</accession>